<dbReference type="EMBL" id="CP159218">
    <property type="protein sequence ID" value="XCG62850.1"/>
    <property type="molecule type" value="Genomic_DNA"/>
</dbReference>
<feature type="region of interest" description="Disordered" evidence="1">
    <location>
        <begin position="59"/>
        <end position="85"/>
    </location>
</feature>
<dbReference type="RefSeq" id="WP_353648465.1">
    <property type="nucleotide sequence ID" value="NZ_CP159218.1"/>
</dbReference>
<name>A0AAU8DKR9_9ACTN</name>
<organism evidence="2">
    <name type="scientific">Nakamurella sp. A5-74</name>
    <dbReference type="NCBI Taxonomy" id="3158264"/>
    <lineage>
        <taxon>Bacteria</taxon>
        <taxon>Bacillati</taxon>
        <taxon>Actinomycetota</taxon>
        <taxon>Actinomycetes</taxon>
        <taxon>Nakamurellales</taxon>
        <taxon>Nakamurellaceae</taxon>
        <taxon>Nakamurella</taxon>
    </lineage>
</organism>
<reference evidence="2" key="1">
    <citation type="submission" date="2024-05" db="EMBL/GenBank/DDBJ databases">
        <authorList>
            <person name="Cai S.Y."/>
            <person name="Jin L.M."/>
            <person name="Li H.R."/>
        </authorList>
    </citation>
    <scope>NUCLEOTIDE SEQUENCE</scope>
    <source>
        <strain evidence="2">A5-74</strain>
    </source>
</reference>
<accession>A0AAU8DKR9</accession>
<evidence type="ECO:0000256" key="1">
    <source>
        <dbReference type="SAM" id="MobiDB-lite"/>
    </source>
</evidence>
<sequence length="85" mass="9315">MLRMHAGNGEHVEMDRRADDAFDAALADVGSPVGTSLGDTLSAYFRWANVRMAAHHRSPDEVAPGQSIPRWSWDGPVTGDVIRKK</sequence>
<proteinExistence type="predicted"/>
<gene>
    <name evidence="2" type="ORF">ABLG96_16740</name>
</gene>
<protein>
    <submittedName>
        <fullName evidence="2">Uncharacterized protein</fullName>
    </submittedName>
</protein>
<evidence type="ECO:0000313" key="2">
    <source>
        <dbReference type="EMBL" id="XCG62850.1"/>
    </source>
</evidence>
<dbReference type="AlphaFoldDB" id="A0AAU8DKR9"/>